<dbReference type="EMBL" id="BDGG01000001">
    <property type="protein sequence ID" value="GAU89956.1"/>
    <property type="molecule type" value="Genomic_DNA"/>
</dbReference>
<evidence type="ECO:0000313" key="2">
    <source>
        <dbReference type="Proteomes" id="UP000186922"/>
    </source>
</evidence>
<sequence length="79" mass="8998">MHRNLESPDNLPYQRTSGSLSLLYDPSGIPISPNRPTQRRPIMSFKCLQRSLSVHVDTRKMVNCAEDYAKQMGCGLRFS</sequence>
<dbReference type="AlphaFoldDB" id="A0A1D1UJS4"/>
<name>A0A1D1UJS4_RAMVA</name>
<gene>
    <name evidence="1" type="primary">RvY_02446-1</name>
    <name evidence="1" type="synonym">RvY_02446.1</name>
    <name evidence="1" type="ORF">RvY_02446</name>
</gene>
<comment type="caution">
    <text evidence="1">The sequence shown here is derived from an EMBL/GenBank/DDBJ whole genome shotgun (WGS) entry which is preliminary data.</text>
</comment>
<proteinExistence type="predicted"/>
<evidence type="ECO:0000313" key="1">
    <source>
        <dbReference type="EMBL" id="GAU89956.1"/>
    </source>
</evidence>
<organism evidence="1 2">
    <name type="scientific">Ramazzottius varieornatus</name>
    <name type="common">Water bear</name>
    <name type="synonym">Tardigrade</name>
    <dbReference type="NCBI Taxonomy" id="947166"/>
    <lineage>
        <taxon>Eukaryota</taxon>
        <taxon>Metazoa</taxon>
        <taxon>Ecdysozoa</taxon>
        <taxon>Tardigrada</taxon>
        <taxon>Eutardigrada</taxon>
        <taxon>Parachela</taxon>
        <taxon>Hypsibioidea</taxon>
        <taxon>Ramazzottiidae</taxon>
        <taxon>Ramazzottius</taxon>
    </lineage>
</organism>
<reference evidence="1 2" key="1">
    <citation type="journal article" date="2016" name="Nat. Commun.">
        <title>Extremotolerant tardigrade genome and improved radiotolerance of human cultured cells by tardigrade-unique protein.</title>
        <authorList>
            <person name="Hashimoto T."/>
            <person name="Horikawa D.D."/>
            <person name="Saito Y."/>
            <person name="Kuwahara H."/>
            <person name="Kozuka-Hata H."/>
            <person name="Shin-I T."/>
            <person name="Minakuchi Y."/>
            <person name="Ohishi K."/>
            <person name="Motoyama A."/>
            <person name="Aizu T."/>
            <person name="Enomoto A."/>
            <person name="Kondo K."/>
            <person name="Tanaka S."/>
            <person name="Hara Y."/>
            <person name="Koshikawa S."/>
            <person name="Sagara H."/>
            <person name="Miura T."/>
            <person name="Yokobori S."/>
            <person name="Miyagawa K."/>
            <person name="Suzuki Y."/>
            <person name="Kubo T."/>
            <person name="Oyama M."/>
            <person name="Kohara Y."/>
            <person name="Fujiyama A."/>
            <person name="Arakawa K."/>
            <person name="Katayama T."/>
            <person name="Toyoda A."/>
            <person name="Kunieda T."/>
        </authorList>
    </citation>
    <scope>NUCLEOTIDE SEQUENCE [LARGE SCALE GENOMIC DNA]</scope>
    <source>
        <strain evidence="1 2">YOKOZUNA-1</strain>
    </source>
</reference>
<protein>
    <submittedName>
        <fullName evidence="1">Uncharacterized protein</fullName>
    </submittedName>
</protein>
<accession>A0A1D1UJS4</accession>
<keyword evidence="2" id="KW-1185">Reference proteome</keyword>
<dbReference type="Proteomes" id="UP000186922">
    <property type="component" value="Unassembled WGS sequence"/>
</dbReference>